<feature type="transmembrane region" description="Helical" evidence="7">
    <location>
        <begin position="23"/>
        <end position="48"/>
    </location>
</feature>
<feature type="compositionally biased region" description="Polar residues" evidence="8">
    <location>
        <begin position="275"/>
        <end position="289"/>
    </location>
</feature>
<dbReference type="InterPro" id="IPR006685">
    <property type="entry name" value="MscS_channel_2nd"/>
</dbReference>
<feature type="transmembrane region" description="Helical" evidence="7">
    <location>
        <begin position="97"/>
        <end position="128"/>
    </location>
</feature>
<keyword evidence="5 7" id="KW-1133">Transmembrane helix</keyword>
<dbReference type="Proteomes" id="UP000777935">
    <property type="component" value="Unassembled WGS sequence"/>
</dbReference>
<evidence type="ECO:0000256" key="5">
    <source>
        <dbReference type="ARBA" id="ARBA00022989"/>
    </source>
</evidence>
<evidence type="ECO:0000259" key="11">
    <source>
        <dbReference type="Pfam" id="PF21088"/>
    </source>
</evidence>
<comment type="subcellular location">
    <subcellularLocation>
        <location evidence="7">Cell inner membrane</location>
        <topology evidence="7">Multi-pass membrane protein</topology>
    </subcellularLocation>
    <subcellularLocation>
        <location evidence="1">Cell membrane</location>
        <topology evidence="1">Multi-pass membrane protein</topology>
    </subcellularLocation>
</comment>
<dbReference type="InterPro" id="IPR010920">
    <property type="entry name" value="LSM_dom_sf"/>
</dbReference>
<evidence type="ECO:0000256" key="7">
    <source>
        <dbReference type="RuleBase" id="RU369025"/>
    </source>
</evidence>
<feature type="domain" description="Mechanosensitive ion channel MscS C-terminal" evidence="10">
    <location>
        <begin position="189"/>
        <end position="269"/>
    </location>
</feature>
<dbReference type="EMBL" id="JABUFE010000003">
    <property type="protein sequence ID" value="NSX54420.1"/>
    <property type="molecule type" value="Genomic_DNA"/>
</dbReference>
<comment type="subunit">
    <text evidence="7">Homoheptamer.</text>
</comment>
<comment type="caution">
    <text evidence="7">Lacks conserved residue(s) required for the propagation of feature annotation.</text>
</comment>
<organism evidence="12 13">
    <name type="scientific">Parasulfitobacter algicola</name>
    <dbReference type="NCBI Taxonomy" id="2614809"/>
    <lineage>
        <taxon>Bacteria</taxon>
        <taxon>Pseudomonadati</taxon>
        <taxon>Pseudomonadota</taxon>
        <taxon>Alphaproteobacteria</taxon>
        <taxon>Rhodobacterales</taxon>
        <taxon>Roseobacteraceae</taxon>
        <taxon>Parasulfitobacter</taxon>
    </lineage>
</organism>
<dbReference type="SUPFAM" id="SSF82689">
    <property type="entry name" value="Mechanosensitive channel protein MscS (YggB), C-terminal domain"/>
    <property type="match status" value="1"/>
</dbReference>
<dbReference type="PANTHER" id="PTHR30221:SF1">
    <property type="entry name" value="SMALL-CONDUCTANCE MECHANOSENSITIVE CHANNEL"/>
    <property type="match status" value="1"/>
</dbReference>
<keyword evidence="7" id="KW-0407">Ion channel</keyword>
<dbReference type="InterPro" id="IPR011014">
    <property type="entry name" value="MscS_channel_TM-2"/>
</dbReference>
<dbReference type="Pfam" id="PF21088">
    <property type="entry name" value="MS_channel_1st"/>
    <property type="match status" value="1"/>
</dbReference>
<evidence type="ECO:0000256" key="1">
    <source>
        <dbReference type="ARBA" id="ARBA00004651"/>
    </source>
</evidence>
<keyword evidence="7" id="KW-0997">Cell inner membrane</keyword>
<evidence type="ECO:0000256" key="8">
    <source>
        <dbReference type="SAM" id="MobiDB-lite"/>
    </source>
</evidence>
<dbReference type="Pfam" id="PF00924">
    <property type="entry name" value="MS_channel_2nd"/>
    <property type="match status" value="1"/>
</dbReference>
<dbReference type="InterPro" id="IPR011066">
    <property type="entry name" value="MscS_channel_C_sf"/>
</dbReference>
<dbReference type="InterPro" id="IPR049142">
    <property type="entry name" value="MS_channel_1st"/>
</dbReference>
<dbReference type="PANTHER" id="PTHR30221">
    <property type="entry name" value="SMALL-CONDUCTANCE MECHANOSENSITIVE CHANNEL"/>
    <property type="match status" value="1"/>
</dbReference>
<comment type="caution">
    <text evidence="12">The sequence shown here is derived from an EMBL/GenBank/DDBJ whole genome shotgun (WGS) entry which is preliminary data.</text>
</comment>
<evidence type="ECO:0000256" key="4">
    <source>
        <dbReference type="ARBA" id="ARBA00022692"/>
    </source>
</evidence>
<keyword evidence="4 7" id="KW-0812">Transmembrane</keyword>
<evidence type="ECO:0000259" key="9">
    <source>
        <dbReference type="Pfam" id="PF00924"/>
    </source>
</evidence>
<feature type="domain" description="Mechanosensitive ion channel transmembrane helices 2/3" evidence="11">
    <location>
        <begin position="72"/>
        <end position="113"/>
    </location>
</feature>
<dbReference type="InterPro" id="IPR049278">
    <property type="entry name" value="MS_channel_C"/>
</dbReference>
<evidence type="ECO:0000259" key="10">
    <source>
        <dbReference type="Pfam" id="PF21082"/>
    </source>
</evidence>
<dbReference type="Pfam" id="PF21082">
    <property type="entry name" value="MS_channel_3rd"/>
    <property type="match status" value="1"/>
</dbReference>
<evidence type="ECO:0000256" key="3">
    <source>
        <dbReference type="ARBA" id="ARBA00022475"/>
    </source>
</evidence>
<keyword evidence="7" id="KW-0406">Ion transport</keyword>
<dbReference type="Gene3D" id="2.30.30.60">
    <property type="match status" value="1"/>
</dbReference>
<keyword evidence="13" id="KW-1185">Reference proteome</keyword>
<feature type="region of interest" description="Disordered" evidence="8">
    <location>
        <begin position="272"/>
        <end position="310"/>
    </location>
</feature>
<name>A0ABX2IPD9_9RHOB</name>
<evidence type="ECO:0000256" key="6">
    <source>
        <dbReference type="ARBA" id="ARBA00023136"/>
    </source>
</evidence>
<keyword evidence="6 7" id="KW-0472">Membrane</keyword>
<keyword evidence="7" id="KW-0813">Transport</keyword>
<comment type="similarity">
    <text evidence="2 7">Belongs to the MscS (TC 1.A.23) family.</text>
</comment>
<feature type="compositionally biased region" description="Acidic residues" evidence="8">
    <location>
        <begin position="297"/>
        <end position="310"/>
    </location>
</feature>
<dbReference type="SUPFAM" id="SSF82861">
    <property type="entry name" value="Mechanosensitive channel protein MscS (YggB), transmembrane region"/>
    <property type="match status" value="1"/>
</dbReference>
<sequence>MEQFLNTEIWNGKTVADFLTLDFLATLAGSVLAAIAILLAGFIISGWLRRRIIKLGQKHAHLDDTLFTFLGNITRYVVLAFSVLFILNTFGVQTTSVVAVIGAAGLAIGLALQGTLSNVAAGVMIVLFRPFKMGDFVEIADKTGTVKSISLNFTELADLGNVQVIIPNSEVWGNIIKNYNGYETRRAQWTFGVGYGVNLKKAEDVIRDAIMTDDRSMSDPEPFIQVNNLGDSSVDFLVRVWVKSVDYFQYQADMKRKVKEALDANDVNIPFPTRTIVQETPTDNTGQSQVKDRTGLDETENDDQDGENVA</sequence>
<protein>
    <recommendedName>
        <fullName evidence="7">Small-conductance mechanosensitive channel</fullName>
    </recommendedName>
</protein>
<feature type="transmembrane region" description="Helical" evidence="7">
    <location>
        <begin position="69"/>
        <end position="91"/>
    </location>
</feature>
<keyword evidence="3" id="KW-1003">Cell membrane</keyword>
<reference evidence="12 13" key="1">
    <citation type="submission" date="2020-06" db="EMBL/GenBank/DDBJ databases">
        <title>Sulfitobacter algicola sp. nov., isolated from green algae.</title>
        <authorList>
            <person name="Wang C."/>
        </authorList>
    </citation>
    <scope>NUCLEOTIDE SEQUENCE [LARGE SCALE GENOMIC DNA]</scope>
    <source>
        <strain evidence="12 13">1151</strain>
    </source>
</reference>
<dbReference type="InterPro" id="IPR045275">
    <property type="entry name" value="MscS_archaea/bacteria_type"/>
</dbReference>
<gene>
    <name evidence="12" type="ORF">HRQ87_06355</name>
</gene>
<comment type="function">
    <text evidence="7">Mechanosensitive channel that participates in the regulation of osmotic pressure changes within the cell, opening in response to stretch forces in the membrane lipid bilayer, without the need for other proteins. Contributes to normal resistance to hypoosmotic shock. Forms an ion channel of 1.0 nanosiemens conductance with a slight preference for anions.</text>
</comment>
<proteinExistence type="inferred from homology"/>
<evidence type="ECO:0000256" key="2">
    <source>
        <dbReference type="ARBA" id="ARBA00008017"/>
    </source>
</evidence>
<accession>A0ABX2IPD9</accession>
<feature type="domain" description="Mechanosensitive ion channel MscS" evidence="9">
    <location>
        <begin position="115"/>
        <end position="180"/>
    </location>
</feature>
<dbReference type="Gene3D" id="3.30.70.100">
    <property type="match status" value="1"/>
</dbReference>
<dbReference type="Gene3D" id="1.10.287.1260">
    <property type="match status" value="1"/>
</dbReference>
<evidence type="ECO:0000313" key="13">
    <source>
        <dbReference type="Proteomes" id="UP000777935"/>
    </source>
</evidence>
<dbReference type="RefSeq" id="WP_174136456.1">
    <property type="nucleotide sequence ID" value="NZ_JABUFE010000003.1"/>
</dbReference>
<dbReference type="InterPro" id="IPR023408">
    <property type="entry name" value="MscS_beta-dom_sf"/>
</dbReference>
<evidence type="ECO:0000313" key="12">
    <source>
        <dbReference type="EMBL" id="NSX54420.1"/>
    </source>
</evidence>
<dbReference type="SUPFAM" id="SSF50182">
    <property type="entry name" value="Sm-like ribonucleoproteins"/>
    <property type="match status" value="1"/>
</dbReference>